<reference evidence="7 8" key="1">
    <citation type="submission" date="2015-08" db="EMBL/GenBank/DDBJ databases">
        <authorList>
            <person name="Babu N.S."/>
            <person name="Beckwith C.J."/>
            <person name="Beseler K.G."/>
            <person name="Brison A."/>
            <person name="Carone J.V."/>
            <person name="Caskin T.P."/>
            <person name="Diamond M."/>
            <person name="Durham M.E."/>
            <person name="Foxe J.M."/>
            <person name="Go M."/>
            <person name="Henderson B.A."/>
            <person name="Jones I.B."/>
            <person name="McGettigan J.A."/>
            <person name="Micheletti S.J."/>
            <person name="Nasrallah M.E."/>
            <person name="Ortiz D."/>
            <person name="Piller C.R."/>
            <person name="Privatt S.R."/>
            <person name="Schneider S.L."/>
            <person name="Sharp S."/>
            <person name="Smith T.C."/>
            <person name="Stanton J.D."/>
            <person name="Ullery H.E."/>
            <person name="Wilson R.J."/>
            <person name="Serrano M.G."/>
            <person name="Buck G."/>
            <person name="Lee V."/>
            <person name="Wang Y."/>
            <person name="Carvalho R."/>
            <person name="Voegtly L."/>
            <person name="Shi R."/>
            <person name="Duckworth R."/>
            <person name="Johnson A."/>
            <person name="Loviza R."/>
            <person name="Walstead R."/>
            <person name="Shah Z."/>
            <person name="Kiflezghi M."/>
            <person name="Wade K."/>
            <person name="Ball S.L."/>
            <person name="Bradley K.W."/>
            <person name="Asai D.J."/>
            <person name="Bowman C.A."/>
            <person name="Russell D.A."/>
            <person name="Pope W.H."/>
            <person name="Jacobs-Sera D."/>
            <person name="Hendrix R.W."/>
            <person name="Hatfull G.F."/>
        </authorList>
    </citation>
    <scope>NUCLEOTIDE SEQUENCE [LARGE SCALE GENOMIC DNA]</scope>
    <source>
        <strain evidence="7 8">DSM 27648</strain>
    </source>
</reference>
<feature type="domain" description="Glycosyl hydrolase family 13 catalytic" evidence="6">
    <location>
        <begin position="282"/>
        <end position="708"/>
    </location>
</feature>
<keyword evidence="2" id="KW-0479">Metal-binding</keyword>
<dbReference type="EMBL" id="CP012333">
    <property type="protein sequence ID" value="AKU97523.1"/>
    <property type="molecule type" value="Genomic_DNA"/>
</dbReference>
<feature type="chain" id="PRO_5005466077" evidence="5">
    <location>
        <begin position="27"/>
        <end position="801"/>
    </location>
</feature>
<evidence type="ECO:0000256" key="4">
    <source>
        <dbReference type="SAM" id="MobiDB-lite"/>
    </source>
</evidence>
<name>A0A0K1PVG4_9BACT</name>
<protein>
    <submittedName>
        <fullName evidence="7">Periplasmic alpha-amylase</fullName>
    </submittedName>
</protein>
<sequence length="801" mass="86059">MSRAAVSSLPVLAVSLVTCATFVMFAASTIAACSSDGPSGPNGDTYGANTPGSPHAEGGLGDDASTPLPPSTDITFPEGTTFGRRDCTLTLTFDGSASDVKLAGEFTSWQNGALPLNKTGSGYSITLTPGPALSAGQLYAYKLIVDGQWKLDPAGRYRKIVDGQMNSALKLPSCAAGPELVSAKVSADASGKASVLITVKAADDGEAPNHVTASLDHSAITDGTFTASASGTIAFAFTGLSKGKHTLSLHATDGKNREADPIDLPFWIEDEPFDYQDGILYMFMIDRFANGDKANDAPVGTGVEYDANWHGGDLQGARKVLESGYFEKLGVRTIWLSPTNAQTSKSQVGDGNQVFSAYHGYWPIKAREVEPRFGGGTELHAFVDEAHKRGIRVLLDLINNQVHEDHEYVGAHGDWFRRICKCGDDGCGWSQRPFDCMFQPYLPDIDWTKMDAEDQFIADAVNWIAEYDLDGFRVDAVKHVEANSVYDMRAELARRFEQGGARIFMVGEIAVGEPDNGTFFGETFTDGFDWINAYTGPTALDGQFDFPTRHNMADGLVDGTRPLNEVEQQIQKSLTRYKAGNRNVRFLNGHDNPRIASIAARDGKLGCAWASGCRGDQLPPAVYDDPEVYKRLARALTVLYSMPGVPYLYTGDEIGMPGGNDPDMRRDMRFAETELADLQMARPGGSVAPLTNAQTALRDWTRKLGATRLASRALRRGNRVTLLGTDADFWVYAYQSGPKEIAVVAVNRGGSVNRTVSTALLTLTGVTSWSSALGIGSATMNGQGDLAITLGAGEAAIFLAQ</sequence>
<dbReference type="Pfam" id="PF16561">
    <property type="entry name" value="AMPK1_CBM"/>
    <property type="match status" value="1"/>
</dbReference>
<dbReference type="SMART" id="SM00642">
    <property type="entry name" value="Aamy"/>
    <property type="match status" value="1"/>
</dbReference>
<dbReference type="SUPFAM" id="SSF51445">
    <property type="entry name" value="(Trans)glycosidases"/>
    <property type="match status" value="1"/>
</dbReference>
<dbReference type="STRING" id="1391654.AKJ09_04187"/>
<dbReference type="PANTHER" id="PTHR10357:SF215">
    <property type="entry name" value="ALPHA-AMYLASE 1"/>
    <property type="match status" value="1"/>
</dbReference>
<dbReference type="OrthoDB" id="9760647at2"/>
<dbReference type="RefSeq" id="WP_146648643.1">
    <property type="nucleotide sequence ID" value="NZ_CP012333.1"/>
</dbReference>
<evidence type="ECO:0000256" key="2">
    <source>
        <dbReference type="ARBA" id="ARBA00022723"/>
    </source>
</evidence>
<dbReference type="InterPro" id="IPR013783">
    <property type="entry name" value="Ig-like_fold"/>
</dbReference>
<dbReference type="InterPro" id="IPR014756">
    <property type="entry name" value="Ig_E-set"/>
</dbReference>
<proteinExistence type="predicted"/>
<dbReference type="InterPro" id="IPR017853">
    <property type="entry name" value="GH"/>
</dbReference>
<dbReference type="Gene3D" id="3.20.20.80">
    <property type="entry name" value="Glycosidases"/>
    <property type="match status" value="1"/>
</dbReference>
<evidence type="ECO:0000256" key="3">
    <source>
        <dbReference type="ARBA" id="ARBA00022729"/>
    </source>
</evidence>
<gene>
    <name evidence="7" type="ORF">AKJ09_04187</name>
</gene>
<dbReference type="PROSITE" id="PS51257">
    <property type="entry name" value="PROKAR_LIPOPROTEIN"/>
    <property type="match status" value="1"/>
</dbReference>
<dbReference type="Proteomes" id="UP000064967">
    <property type="component" value="Chromosome"/>
</dbReference>
<feature type="signal peptide" evidence="5">
    <location>
        <begin position="1"/>
        <end position="26"/>
    </location>
</feature>
<evidence type="ECO:0000256" key="5">
    <source>
        <dbReference type="SAM" id="SignalP"/>
    </source>
</evidence>
<accession>A0A0K1PVG4</accession>
<dbReference type="GO" id="GO:0005975">
    <property type="term" value="P:carbohydrate metabolic process"/>
    <property type="evidence" value="ECO:0007669"/>
    <property type="project" value="InterPro"/>
</dbReference>
<evidence type="ECO:0000259" key="6">
    <source>
        <dbReference type="SMART" id="SM00642"/>
    </source>
</evidence>
<dbReference type="InterPro" id="IPR032640">
    <property type="entry name" value="AMPK1_CBM"/>
</dbReference>
<dbReference type="Pfam" id="PF00128">
    <property type="entry name" value="Alpha-amylase"/>
    <property type="match status" value="2"/>
</dbReference>
<dbReference type="InterPro" id="IPR006047">
    <property type="entry name" value="GH13_cat_dom"/>
</dbReference>
<dbReference type="Gene3D" id="2.60.40.10">
    <property type="entry name" value="Immunoglobulins"/>
    <property type="match status" value="1"/>
</dbReference>
<keyword evidence="3 5" id="KW-0732">Signal</keyword>
<keyword evidence="8" id="KW-1185">Reference proteome</keyword>
<feature type="region of interest" description="Disordered" evidence="4">
    <location>
        <begin position="36"/>
        <end position="73"/>
    </location>
</feature>
<dbReference type="GO" id="GO:0046872">
    <property type="term" value="F:metal ion binding"/>
    <property type="evidence" value="ECO:0007669"/>
    <property type="project" value="UniProtKB-KW"/>
</dbReference>
<evidence type="ECO:0000256" key="1">
    <source>
        <dbReference type="ARBA" id="ARBA00001913"/>
    </source>
</evidence>
<organism evidence="7 8">
    <name type="scientific">Labilithrix luteola</name>
    <dbReference type="NCBI Taxonomy" id="1391654"/>
    <lineage>
        <taxon>Bacteria</taxon>
        <taxon>Pseudomonadati</taxon>
        <taxon>Myxococcota</taxon>
        <taxon>Polyangia</taxon>
        <taxon>Polyangiales</taxon>
        <taxon>Labilitrichaceae</taxon>
        <taxon>Labilithrix</taxon>
    </lineage>
</organism>
<dbReference type="AlphaFoldDB" id="A0A0K1PVG4"/>
<dbReference type="SUPFAM" id="SSF81296">
    <property type="entry name" value="E set domains"/>
    <property type="match status" value="1"/>
</dbReference>
<dbReference type="KEGG" id="llu:AKJ09_04187"/>
<dbReference type="PANTHER" id="PTHR10357">
    <property type="entry name" value="ALPHA-AMYLASE FAMILY MEMBER"/>
    <property type="match status" value="1"/>
</dbReference>
<comment type="cofactor">
    <cofactor evidence="1">
        <name>Ca(2+)</name>
        <dbReference type="ChEBI" id="CHEBI:29108"/>
    </cofactor>
</comment>
<evidence type="ECO:0000313" key="8">
    <source>
        <dbReference type="Proteomes" id="UP000064967"/>
    </source>
</evidence>
<evidence type="ECO:0000313" key="7">
    <source>
        <dbReference type="EMBL" id="AKU97523.1"/>
    </source>
</evidence>